<dbReference type="Pfam" id="PF21847">
    <property type="entry name" value="DUF6906"/>
    <property type="match status" value="1"/>
</dbReference>
<reference evidence="2" key="1">
    <citation type="journal article" date="2021" name="Proc. Natl. Acad. Sci. U.S.A.">
        <title>A Catalog of Tens of Thousands of Viruses from Human Metagenomes Reveals Hidden Associations with Chronic Diseases.</title>
        <authorList>
            <person name="Tisza M.J."/>
            <person name="Buck C.B."/>
        </authorList>
    </citation>
    <scope>NUCLEOTIDE SEQUENCE</scope>
    <source>
        <strain evidence="2">Ct9Y44</strain>
    </source>
</reference>
<protein>
    <recommendedName>
        <fullName evidence="1">DUF6906 domain-containing protein</fullName>
    </recommendedName>
</protein>
<sequence>MGKSKATKPTRDQKAIIMAAGLIWQNWLVLSESDEELHIVSRGAGVSRTLKKPLRVGRPSQRHK</sequence>
<evidence type="ECO:0000259" key="1">
    <source>
        <dbReference type="Pfam" id="PF21847"/>
    </source>
</evidence>
<dbReference type="InterPro" id="IPR054201">
    <property type="entry name" value="DUF6906"/>
</dbReference>
<proteinExistence type="predicted"/>
<accession>A0A8S5LYH7</accession>
<dbReference type="EMBL" id="BK014770">
    <property type="protein sequence ID" value="DAD75054.1"/>
    <property type="molecule type" value="Genomic_DNA"/>
</dbReference>
<name>A0A8S5LYH7_9CAUD</name>
<evidence type="ECO:0000313" key="2">
    <source>
        <dbReference type="EMBL" id="DAD75054.1"/>
    </source>
</evidence>
<feature type="domain" description="DUF6906" evidence="1">
    <location>
        <begin position="5"/>
        <end position="52"/>
    </location>
</feature>
<organism evidence="2">
    <name type="scientific">Siphoviridae sp. ct9Y44</name>
    <dbReference type="NCBI Taxonomy" id="2826176"/>
    <lineage>
        <taxon>Viruses</taxon>
        <taxon>Duplodnaviria</taxon>
        <taxon>Heunggongvirae</taxon>
        <taxon>Uroviricota</taxon>
        <taxon>Caudoviricetes</taxon>
    </lineage>
</organism>